<dbReference type="GO" id="GO:0004803">
    <property type="term" value="F:transposase activity"/>
    <property type="evidence" value="ECO:0007669"/>
    <property type="project" value="InterPro"/>
</dbReference>
<reference evidence="6 7" key="2">
    <citation type="submission" date="2019-09" db="EMBL/GenBank/DDBJ databases">
        <title>Complete Genome Sequence and Methylome Analysis of free living Spirochaetas.</title>
        <authorList>
            <person name="Leshcheva N."/>
            <person name="Mikheeva N."/>
        </authorList>
    </citation>
    <scope>NUCLEOTIDE SEQUENCE [LARGE SCALE GENOMIC DNA]</scope>
    <source>
        <strain evidence="6 7">P</strain>
    </source>
</reference>
<dbReference type="AlphaFoldDB" id="A0A5C1QAK2"/>
<sequence length="258" mass="30237">MSNNTTDIKFKKDPGTWSLMEKILRDGARKMLQQALENEVAEFLEKHSNSRDENGLKSVVRNGYNPVRDIVTGIGKFEVKTPRIDDRKLPETEDRFTSAILPKYLRKIPRGSSNFCELESFHLFKAELEIIKDREHRFTPFKNTWYYSCRNKDGFPCAVLDDFNLNNKFDLALDIRHYVNRSEPWELRLLSRSNDIKDLPEILKKQLKEYHRFNFVTETPEYAGSSGYIKTLERDIMHPEIIATIKSLCNTLVEVQNV</sequence>
<dbReference type="GO" id="GO:0003677">
    <property type="term" value="F:DNA binding"/>
    <property type="evidence" value="ECO:0007669"/>
    <property type="project" value="UniProtKB-KW"/>
</dbReference>
<keyword evidence="5" id="KW-0233">DNA recombination</keyword>
<comment type="similarity">
    <text evidence="2">Belongs to the transposase mutator family.</text>
</comment>
<dbReference type="GO" id="GO:0006313">
    <property type="term" value="P:DNA transposition"/>
    <property type="evidence" value="ECO:0007669"/>
    <property type="project" value="InterPro"/>
</dbReference>
<comment type="function">
    <text evidence="1">Required for the transposition of the insertion element.</text>
</comment>
<evidence type="ECO:0000313" key="6">
    <source>
        <dbReference type="EMBL" id="QEN04080.1"/>
    </source>
</evidence>
<accession>A0A5C1QAK2</accession>
<keyword evidence="7" id="KW-1185">Reference proteome</keyword>
<dbReference type="RefSeq" id="WP_149567337.1">
    <property type="nucleotide sequence ID" value="NZ_CP035807.1"/>
</dbReference>
<evidence type="ECO:0000256" key="2">
    <source>
        <dbReference type="ARBA" id="ARBA00010961"/>
    </source>
</evidence>
<evidence type="ECO:0000256" key="4">
    <source>
        <dbReference type="ARBA" id="ARBA00023125"/>
    </source>
</evidence>
<evidence type="ECO:0000256" key="1">
    <source>
        <dbReference type="ARBA" id="ARBA00002190"/>
    </source>
</evidence>
<gene>
    <name evidence="6" type="ORF">EW093_04985</name>
</gene>
<organism evidence="6 7">
    <name type="scientific">Thiospirochaeta perfilievii</name>
    <dbReference type="NCBI Taxonomy" id="252967"/>
    <lineage>
        <taxon>Bacteria</taxon>
        <taxon>Pseudomonadati</taxon>
        <taxon>Spirochaetota</taxon>
        <taxon>Spirochaetia</taxon>
        <taxon>Spirochaetales</taxon>
        <taxon>Spirochaetaceae</taxon>
        <taxon>Thiospirochaeta</taxon>
    </lineage>
</organism>
<evidence type="ECO:0000256" key="3">
    <source>
        <dbReference type="ARBA" id="ARBA00022578"/>
    </source>
</evidence>
<proteinExistence type="inferred from homology"/>
<dbReference type="Pfam" id="PF00872">
    <property type="entry name" value="Transposase_mut"/>
    <property type="match status" value="1"/>
</dbReference>
<reference evidence="6 7" key="1">
    <citation type="submission" date="2019-02" db="EMBL/GenBank/DDBJ databases">
        <authorList>
            <person name="Fomenkov A."/>
            <person name="Dubinina G."/>
            <person name="Grabovich M."/>
            <person name="Vincze T."/>
            <person name="Roberts R.J."/>
        </authorList>
    </citation>
    <scope>NUCLEOTIDE SEQUENCE [LARGE SCALE GENOMIC DNA]</scope>
    <source>
        <strain evidence="6 7">P</strain>
    </source>
</reference>
<dbReference type="InterPro" id="IPR001207">
    <property type="entry name" value="Transposase_mutator"/>
</dbReference>
<dbReference type="Proteomes" id="UP000323824">
    <property type="component" value="Chromosome"/>
</dbReference>
<protein>
    <submittedName>
        <fullName evidence="6">Uncharacterized protein</fullName>
    </submittedName>
</protein>
<evidence type="ECO:0000256" key="5">
    <source>
        <dbReference type="ARBA" id="ARBA00023172"/>
    </source>
</evidence>
<dbReference type="OrthoDB" id="355828at2"/>
<name>A0A5C1QAK2_9SPIO</name>
<keyword evidence="4" id="KW-0238">DNA-binding</keyword>
<keyword evidence="3" id="KW-0815">Transposition</keyword>
<dbReference type="EMBL" id="CP035807">
    <property type="protein sequence ID" value="QEN04080.1"/>
    <property type="molecule type" value="Genomic_DNA"/>
</dbReference>
<dbReference type="KEGG" id="sper:EW093_04985"/>
<evidence type="ECO:0000313" key="7">
    <source>
        <dbReference type="Proteomes" id="UP000323824"/>
    </source>
</evidence>